<dbReference type="EC" id="2.7.2.3" evidence="4 11"/>
<dbReference type="AlphaFoldDB" id="A0A690LT74"/>
<dbReference type="GO" id="GO:0005829">
    <property type="term" value="C:cytosol"/>
    <property type="evidence" value="ECO:0007669"/>
    <property type="project" value="TreeGrafter"/>
</dbReference>
<gene>
    <name evidence="12" type="primary">pgk</name>
    <name evidence="12" type="ORF">BZ274_10180</name>
</gene>
<evidence type="ECO:0000256" key="8">
    <source>
        <dbReference type="ARBA" id="ARBA00022777"/>
    </source>
</evidence>
<evidence type="ECO:0000256" key="6">
    <source>
        <dbReference type="ARBA" id="ARBA00022679"/>
    </source>
</evidence>
<dbReference type="GO" id="GO:0006094">
    <property type="term" value="P:gluconeogenesis"/>
    <property type="evidence" value="ECO:0007669"/>
    <property type="project" value="TreeGrafter"/>
</dbReference>
<keyword evidence="6 11" id="KW-0808">Transferase</keyword>
<reference evidence="12 13" key="1">
    <citation type="submission" date="2018-05" db="EMBL/GenBank/DDBJ databases">
        <authorList>
            <consortium name="PulseNet: The National Subtyping Network for Foodborne Disease Surveillance"/>
            <person name="Tarr C.L."/>
            <person name="Trees E."/>
            <person name="Katz L.S."/>
            <person name="Carleton-Romer H.A."/>
            <person name="Stroika S."/>
            <person name="Kucerova Z."/>
            <person name="Roache K.F."/>
            <person name="Sabol A.L."/>
            <person name="Besser J."/>
            <person name="Gerner-Smidt P."/>
        </authorList>
    </citation>
    <scope>NUCLEOTIDE SEQUENCE [LARGE SCALE GENOMIC DNA]</scope>
    <source>
        <strain evidence="12 13">PNUSAC001435</strain>
    </source>
</reference>
<evidence type="ECO:0000256" key="11">
    <source>
        <dbReference type="RuleBase" id="RU000532"/>
    </source>
</evidence>
<dbReference type="SUPFAM" id="SSF53748">
    <property type="entry name" value="Phosphoglycerate kinase"/>
    <property type="match status" value="1"/>
</dbReference>
<dbReference type="PROSITE" id="PS00111">
    <property type="entry name" value="PGLYCERATE_KINASE"/>
    <property type="match status" value="1"/>
</dbReference>
<dbReference type="PRINTS" id="PR00477">
    <property type="entry name" value="PHGLYCKINASE"/>
</dbReference>
<evidence type="ECO:0000256" key="7">
    <source>
        <dbReference type="ARBA" id="ARBA00022741"/>
    </source>
</evidence>
<evidence type="ECO:0000256" key="2">
    <source>
        <dbReference type="ARBA" id="ARBA00004838"/>
    </source>
</evidence>
<keyword evidence="8 11" id="KW-0418">Kinase</keyword>
<sequence>MSDIISIKDIDLNKKKVFIRCDFNVPQDDFLNITDDRRIRSAIPTIRYCLDNGCSVILASHLGRPKEISSKYSLEPVAKRLARLLDKEVIMAKDIIGEDAKSKAANLKASEILMLENLRFEKGETKNDENLAKELASMAEVYINDAFGVCHRAHASVEA</sequence>
<comment type="caution">
    <text evidence="12">The sequence shown here is derived from an EMBL/GenBank/DDBJ whole genome shotgun (WGS) entry which is preliminary data.</text>
</comment>
<comment type="similarity">
    <text evidence="3 11">Belongs to the phosphoglycerate kinase family.</text>
</comment>
<dbReference type="FunFam" id="3.40.50.1260:FF:000006">
    <property type="entry name" value="Phosphoglycerate kinase"/>
    <property type="match status" value="1"/>
</dbReference>
<evidence type="ECO:0000256" key="10">
    <source>
        <dbReference type="ARBA" id="ARBA00023152"/>
    </source>
</evidence>
<feature type="non-terminal residue" evidence="12">
    <location>
        <position position="159"/>
    </location>
</feature>
<proteinExistence type="inferred from homology"/>
<dbReference type="Pfam" id="PF00162">
    <property type="entry name" value="PGK"/>
    <property type="match status" value="1"/>
</dbReference>
<dbReference type="GO" id="GO:0004618">
    <property type="term" value="F:phosphoglycerate kinase activity"/>
    <property type="evidence" value="ECO:0007669"/>
    <property type="project" value="UniProtKB-EC"/>
</dbReference>
<evidence type="ECO:0000256" key="1">
    <source>
        <dbReference type="ARBA" id="ARBA00000642"/>
    </source>
</evidence>
<protein>
    <recommendedName>
        <fullName evidence="5 11">Phosphoglycerate kinase</fullName>
        <ecNumber evidence="4 11">2.7.2.3</ecNumber>
    </recommendedName>
</protein>
<name>A0A690LT74_CAMCO</name>
<dbReference type="GO" id="GO:0005524">
    <property type="term" value="F:ATP binding"/>
    <property type="evidence" value="ECO:0007669"/>
    <property type="project" value="UniProtKB-KW"/>
</dbReference>
<dbReference type="EMBL" id="AACBVJ010000107">
    <property type="protein sequence ID" value="EAJ9198511.1"/>
    <property type="molecule type" value="Genomic_DNA"/>
</dbReference>
<dbReference type="Proteomes" id="UP000382436">
    <property type="component" value="Unassembled WGS sequence"/>
</dbReference>
<dbReference type="GO" id="GO:0006096">
    <property type="term" value="P:glycolytic process"/>
    <property type="evidence" value="ECO:0007669"/>
    <property type="project" value="UniProtKB-KW"/>
</dbReference>
<keyword evidence="7" id="KW-0547">Nucleotide-binding</keyword>
<dbReference type="InterPro" id="IPR015824">
    <property type="entry name" value="Phosphoglycerate_kinase_N"/>
</dbReference>
<evidence type="ECO:0000256" key="9">
    <source>
        <dbReference type="ARBA" id="ARBA00022840"/>
    </source>
</evidence>
<dbReference type="Gene3D" id="3.40.50.1260">
    <property type="entry name" value="Phosphoglycerate kinase, N-terminal domain"/>
    <property type="match status" value="1"/>
</dbReference>
<dbReference type="PANTHER" id="PTHR11406:SF23">
    <property type="entry name" value="PHOSPHOGLYCERATE KINASE 1, CHLOROPLASTIC-RELATED"/>
    <property type="match status" value="1"/>
</dbReference>
<comment type="pathway">
    <text evidence="2">Carbohydrate degradation; glycolysis; pyruvate from D-glyceraldehyde 3-phosphate: step 2/5.</text>
</comment>
<keyword evidence="9" id="KW-0067">ATP-binding</keyword>
<dbReference type="GO" id="GO:0043531">
    <property type="term" value="F:ADP binding"/>
    <property type="evidence" value="ECO:0007669"/>
    <property type="project" value="TreeGrafter"/>
</dbReference>
<dbReference type="InterPro" id="IPR015911">
    <property type="entry name" value="Phosphoglycerate_kinase_CS"/>
</dbReference>
<dbReference type="InterPro" id="IPR001576">
    <property type="entry name" value="Phosphoglycerate_kinase"/>
</dbReference>
<organism evidence="12 13">
    <name type="scientific">Campylobacter coli</name>
    <dbReference type="NCBI Taxonomy" id="195"/>
    <lineage>
        <taxon>Bacteria</taxon>
        <taxon>Pseudomonadati</taxon>
        <taxon>Campylobacterota</taxon>
        <taxon>Epsilonproteobacteria</taxon>
        <taxon>Campylobacterales</taxon>
        <taxon>Campylobacteraceae</taxon>
        <taxon>Campylobacter</taxon>
    </lineage>
</organism>
<accession>A0A690LT74</accession>
<dbReference type="PANTHER" id="PTHR11406">
    <property type="entry name" value="PHOSPHOGLYCERATE KINASE"/>
    <property type="match status" value="1"/>
</dbReference>
<evidence type="ECO:0000256" key="4">
    <source>
        <dbReference type="ARBA" id="ARBA00013061"/>
    </source>
</evidence>
<evidence type="ECO:0000256" key="3">
    <source>
        <dbReference type="ARBA" id="ARBA00008982"/>
    </source>
</evidence>
<dbReference type="InterPro" id="IPR036043">
    <property type="entry name" value="Phosphoglycerate_kinase_sf"/>
</dbReference>
<evidence type="ECO:0000313" key="13">
    <source>
        <dbReference type="Proteomes" id="UP000382436"/>
    </source>
</evidence>
<evidence type="ECO:0000313" key="12">
    <source>
        <dbReference type="EMBL" id="EAJ9198511.1"/>
    </source>
</evidence>
<evidence type="ECO:0000256" key="5">
    <source>
        <dbReference type="ARBA" id="ARBA00016471"/>
    </source>
</evidence>
<comment type="catalytic activity">
    <reaction evidence="1 11">
        <text>(2R)-3-phosphoglycerate + ATP = (2R)-3-phospho-glyceroyl phosphate + ADP</text>
        <dbReference type="Rhea" id="RHEA:14801"/>
        <dbReference type="ChEBI" id="CHEBI:30616"/>
        <dbReference type="ChEBI" id="CHEBI:57604"/>
        <dbReference type="ChEBI" id="CHEBI:58272"/>
        <dbReference type="ChEBI" id="CHEBI:456216"/>
        <dbReference type="EC" id="2.7.2.3"/>
    </reaction>
</comment>
<keyword evidence="10" id="KW-0324">Glycolysis</keyword>